<evidence type="ECO:0000313" key="1">
    <source>
        <dbReference type="EMBL" id="KAH9834623.1"/>
    </source>
</evidence>
<reference evidence="1 2" key="1">
    <citation type="journal article" date="2021" name="Environ. Microbiol.">
        <title>Gene family expansions and transcriptome signatures uncover fungal adaptations to wood decay.</title>
        <authorList>
            <person name="Hage H."/>
            <person name="Miyauchi S."/>
            <person name="Viragh M."/>
            <person name="Drula E."/>
            <person name="Min B."/>
            <person name="Chaduli D."/>
            <person name="Navarro D."/>
            <person name="Favel A."/>
            <person name="Norest M."/>
            <person name="Lesage-Meessen L."/>
            <person name="Balint B."/>
            <person name="Merenyi Z."/>
            <person name="de Eugenio L."/>
            <person name="Morin E."/>
            <person name="Martinez A.T."/>
            <person name="Baldrian P."/>
            <person name="Stursova M."/>
            <person name="Martinez M.J."/>
            <person name="Novotny C."/>
            <person name="Magnuson J.K."/>
            <person name="Spatafora J.W."/>
            <person name="Maurice S."/>
            <person name="Pangilinan J."/>
            <person name="Andreopoulos W."/>
            <person name="LaButti K."/>
            <person name="Hundley H."/>
            <person name="Na H."/>
            <person name="Kuo A."/>
            <person name="Barry K."/>
            <person name="Lipzen A."/>
            <person name="Henrissat B."/>
            <person name="Riley R."/>
            <person name="Ahrendt S."/>
            <person name="Nagy L.G."/>
            <person name="Grigoriev I.V."/>
            <person name="Martin F."/>
            <person name="Rosso M.N."/>
        </authorList>
    </citation>
    <scope>NUCLEOTIDE SEQUENCE [LARGE SCALE GENOMIC DNA]</scope>
    <source>
        <strain evidence="1 2">CIRM-BRFM 1785</strain>
    </source>
</reference>
<dbReference type="EMBL" id="JADCUA010000015">
    <property type="protein sequence ID" value="KAH9834623.1"/>
    <property type="molecule type" value="Genomic_DNA"/>
</dbReference>
<organism evidence="1 2">
    <name type="scientific">Rhodofomes roseus</name>
    <dbReference type="NCBI Taxonomy" id="34475"/>
    <lineage>
        <taxon>Eukaryota</taxon>
        <taxon>Fungi</taxon>
        <taxon>Dikarya</taxon>
        <taxon>Basidiomycota</taxon>
        <taxon>Agaricomycotina</taxon>
        <taxon>Agaricomycetes</taxon>
        <taxon>Polyporales</taxon>
        <taxon>Rhodofomes</taxon>
    </lineage>
</organism>
<evidence type="ECO:0000313" key="2">
    <source>
        <dbReference type="Proteomes" id="UP000814176"/>
    </source>
</evidence>
<gene>
    <name evidence="1" type="ORF">C8Q71DRAFT_150810</name>
</gene>
<name>A0ABQ8KAU8_9APHY</name>
<sequence>MVDRITTLQGKRAGHLPPLTEFCIETDNLITVRTDIYQLWHKNAFSVDIDDGCRIRTLTEEATKVGLPDHLASVPNSSASEFFREHFRHTLCVKFLGGRITVDPMSIRELFVDHGLDEEGTIDDFDPSHKVFQTPIGREVLEYEARKRLERVTMERDNPRAWRDEDS</sequence>
<dbReference type="Proteomes" id="UP000814176">
    <property type="component" value="Unassembled WGS sequence"/>
</dbReference>
<comment type="caution">
    <text evidence="1">The sequence shown here is derived from an EMBL/GenBank/DDBJ whole genome shotgun (WGS) entry which is preliminary data.</text>
</comment>
<dbReference type="GeneID" id="71997356"/>
<dbReference type="RefSeq" id="XP_047777154.1">
    <property type="nucleotide sequence ID" value="XM_047916624.1"/>
</dbReference>
<keyword evidence="2" id="KW-1185">Reference proteome</keyword>
<accession>A0ABQ8KAU8</accession>
<protein>
    <submittedName>
        <fullName evidence="1">Uncharacterized protein</fullName>
    </submittedName>
</protein>
<proteinExistence type="predicted"/>